<feature type="domain" description="Response regulatory" evidence="6">
    <location>
        <begin position="6"/>
        <end position="123"/>
    </location>
</feature>
<dbReference type="Pfam" id="PF12833">
    <property type="entry name" value="HTH_18"/>
    <property type="match status" value="1"/>
</dbReference>
<dbReference type="InterPro" id="IPR018062">
    <property type="entry name" value="HTH_AraC-typ_CS"/>
</dbReference>
<dbReference type="InterPro" id="IPR009057">
    <property type="entry name" value="Homeodomain-like_sf"/>
</dbReference>
<dbReference type="InterPro" id="IPR018060">
    <property type="entry name" value="HTH_AraC"/>
</dbReference>
<dbReference type="Gene3D" id="1.10.10.60">
    <property type="entry name" value="Homeodomain-like"/>
    <property type="match status" value="2"/>
</dbReference>
<evidence type="ECO:0000313" key="7">
    <source>
        <dbReference type="EMBL" id="GHH99937.1"/>
    </source>
</evidence>
<comment type="caution">
    <text evidence="7">The sequence shown here is derived from an EMBL/GenBank/DDBJ whole genome shotgun (WGS) entry which is preliminary data.</text>
</comment>
<evidence type="ECO:0000313" key="8">
    <source>
        <dbReference type="Proteomes" id="UP000637074"/>
    </source>
</evidence>
<dbReference type="SMART" id="SM00342">
    <property type="entry name" value="HTH_ARAC"/>
    <property type="match status" value="1"/>
</dbReference>
<keyword evidence="3" id="KW-0804">Transcription</keyword>
<keyword evidence="8" id="KW-1185">Reference proteome</keyword>
<dbReference type="CDD" id="cd17536">
    <property type="entry name" value="REC_YesN-like"/>
    <property type="match status" value="1"/>
</dbReference>
<evidence type="ECO:0000259" key="5">
    <source>
        <dbReference type="PROSITE" id="PS01124"/>
    </source>
</evidence>
<evidence type="ECO:0000256" key="1">
    <source>
        <dbReference type="ARBA" id="ARBA00023015"/>
    </source>
</evidence>
<dbReference type="PROSITE" id="PS00041">
    <property type="entry name" value="HTH_ARAC_FAMILY_1"/>
    <property type="match status" value="1"/>
</dbReference>
<dbReference type="PROSITE" id="PS50110">
    <property type="entry name" value="RESPONSE_REGULATORY"/>
    <property type="match status" value="1"/>
</dbReference>
<feature type="domain" description="HTH araC/xylS-type" evidence="5">
    <location>
        <begin position="435"/>
        <end position="533"/>
    </location>
</feature>
<keyword evidence="4" id="KW-0597">Phosphoprotein</keyword>
<dbReference type="PANTHER" id="PTHR43280">
    <property type="entry name" value="ARAC-FAMILY TRANSCRIPTIONAL REGULATOR"/>
    <property type="match status" value="1"/>
</dbReference>
<evidence type="ECO:0000259" key="6">
    <source>
        <dbReference type="PROSITE" id="PS50110"/>
    </source>
</evidence>
<evidence type="ECO:0000256" key="4">
    <source>
        <dbReference type="PROSITE-ProRule" id="PRU00169"/>
    </source>
</evidence>
<keyword evidence="1" id="KW-0805">Transcription regulation</keyword>
<dbReference type="SMART" id="SM00448">
    <property type="entry name" value="REC"/>
    <property type="match status" value="1"/>
</dbReference>
<dbReference type="EMBL" id="BNDS01000016">
    <property type="protein sequence ID" value="GHH99937.1"/>
    <property type="molecule type" value="Genomic_DNA"/>
</dbReference>
<evidence type="ECO:0000256" key="3">
    <source>
        <dbReference type="ARBA" id="ARBA00023163"/>
    </source>
</evidence>
<proteinExistence type="predicted"/>
<dbReference type="Gene3D" id="3.40.50.2300">
    <property type="match status" value="1"/>
</dbReference>
<sequence length="534" mass="62668">MSIIYKVLIVDDEMLARVGIKSLIPWEENGFVIEGEMENGKQAYEWMFDNEVDIVITDIKMPVMNGIELIRKTSKQNIATKFVVLSSYDDYEYVREALKNGAVDYLIKLELTPKLLLDLLKKVTLTIEQERPLNKQSLSVKKTGSKELTLLKETFFRDLLFGWIRSHQEYNQRLKDLNIEIPEGQIVCLMFLTEELEIYERYKDEETHLLNHSILNMLNEIISEYKFSYAVSTQTKEFVILHYAGNVDKEEAMNHADLVANTIRTALNQYLNISITIGVSESVQRFDEVKQAYRQVNQIVSQCSAFHEGRTVHFEMLNKLYEPPNKIDLTSEFKQLETAIKLYEDEDVTKILQQLKQSILHANLLSYDMLRVYCSTIIYHLSSRIEENLPSWMENQLLRLNKLTKYSDFIAWFEQLELDWSKERNKITKCSRLIITAQRFIRTNYSNDLTLESIADYLNLSPSYFSNLFKKETGENFIEYLTNIRINQAKILLRTTDLKIYEVGRNVGYDNEHYFSRVFKKVSGQSPLLYKSQL</sequence>
<evidence type="ECO:0000256" key="2">
    <source>
        <dbReference type="ARBA" id="ARBA00023125"/>
    </source>
</evidence>
<reference evidence="7 8" key="1">
    <citation type="journal article" date="2022" name="Int. J. Syst. Evol. Microbiol.">
        <title>Neobacillus kokaensis sp. nov., isolated from soil.</title>
        <authorList>
            <person name="Yuki K."/>
            <person name="Matsubara H."/>
            <person name="Yamaguchi S."/>
        </authorList>
    </citation>
    <scope>NUCLEOTIDE SEQUENCE [LARGE SCALE GENOMIC DNA]</scope>
    <source>
        <strain evidence="7 8">LOB 377</strain>
    </source>
</reference>
<dbReference type="GO" id="GO:0003677">
    <property type="term" value="F:DNA binding"/>
    <property type="evidence" value="ECO:0007669"/>
    <property type="project" value="UniProtKB-KW"/>
</dbReference>
<feature type="modified residue" description="4-aspartylphosphate" evidence="4">
    <location>
        <position position="58"/>
    </location>
</feature>
<dbReference type="SUPFAM" id="SSF46689">
    <property type="entry name" value="Homeodomain-like"/>
    <property type="match status" value="2"/>
</dbReference>
<dbReference type="PROSITE" id="PS01124">
    <property type="entry name" value="HTH_ARAC_FAMILY_2"/>
    <property type="match status" value="1"/>
</dbReference>
<dbReference type="Proteomes" id="UP000637074">
    <property type="component" value="Unassembled WGS sequence"/>
</dbReference>
<gene>
    <name evidence="7" type="ORF">AM1BK_34800</name>
</gene>
<dbReference type="RefSeq" id="WP_191274948.1">
    <property type="nucleotide sequence ID" value="NZ_BNDS01000016.1"/>
</dbReference>
<dbReference type="InterPro" id="IPR001789">
    <property type="entry name" value="Sig_transdc_resp-reg_receiver"/>
</dbReference>
<dbReference type="InterPro" id="IPR011006">
    <property type="entry name" value="CheY-like_superfamily"/>
</dbReference>
<name>A0ABQ3N8G9_9BACI</name>
<keyword evidence="2 7" id="KW-0238">DNA-binding</keyword>
<protein>
    <submittedName>
        <fullName evidence="7">DNA-binding response regulator</fullName>
    </submittedName>
</protein>
<accession>A0ABQ3N8G9</accession>
<dbReference type="Pfam" id="PF00072">
    <property type="entry name" value="Response_reg"/>
    <property type="match status" value="1"/>
</dbReference>
<organism evidence="7 8">
    <name type="scientific">Neobacillus kokaensis</name>
    <dbReference type="NCBI Taxonomy" id="2759023"/>
    <lineage>
        <taxon>Bacteria</taxon>
        <taxon>Bacillati</taxon>
        <taxon>Bacillota</taxon>
        <taxon>Bacilli</taxon>
        <taxon>Bacillales</taxon>
        <taxon>Bacillaceae</taxon>
        <taxon>Neobacillus</taxon>
    </lineage>
</organism>
<dbReference type="PANTHER" id="PTHR43280:SF28">
    <property type="entry name" value="HTH-TYPE TRANSCRIPTIONAL ACTIVATOR RHAS"/>
    <property type="match status" value="1"/>
</dbReference>
<dbReference type="SUPFAM" id="SSF52172">
    <property type="entry name" value="CheY-like"/>
    <property type="match status" value="1"/>
</dbReference>